<dbReference type="AlphaFoldDB" id="A0A401IG83"/>
<keyword evidence="3" id="KW-1185">Reference proteome</keyword>
<dbReference type="InterPro" id="IPR019897">
    <property type="entry name" value="RidA_CS"/>
</dbReference>
<sequence length="134" mass="14600">MSNYQVIRTENAPAPVGPYNQAIAATGKLLFVAGQIPLDATTGEIVGNGDITQQTQQVMRNLEAILKAAGTSYNYVVKTTVFLSDLTNFGEMNQVYAQYFNSERAPARACVEVSRLPKDVLVEIDCIAVINEQI</sequence>
<dbReference type="PANTHER" id="PTHR11803:SF58">
    <property type="entry name" value="PROTEIN HMF1-RELATED"/>
    <property type="match status" value="1"/>
</dbReference>
<name>A0A401IG83_APHSA</name>
<dbReference type="GO" id="GO:0005829">
    <property type="term" value="C:cytosol"/>
    <property type="evidence" value="ECO:0007669"/>
    <property type="project" value="TreeGrafter"/>
</dbReference>
<dbReference type="EMBL" id="BDQK01000006">
    <property type="protein sequence ID" value="GBF80221.1"/>
    <property type="molecule type" value="Genomic_DNA"/>
</dbReference>
<dbReference type="InterPro" id="IPR035959">
    <property type="entry name" value="RutC-like_sf"/>
</dbReference>
<comment type="similarity">
    <text evidence="1">Belongs to the RutC family.</text>
</comment>
<dbReference type="CDD" id="cd00448">
    <property type="entry name" value="YjgF_YER057c_UK114_family"/>
    <property type="match status" value="1"/>
</dbReference>
<dbReference type="PROSITE" id="PS01094">
    <property type="entry name" value="UPF0076"/>
    <property type="match status" value="1"/>
</dbReference>
<gene>
    <name evidence="2" type="ORF">AsFPU1_1622</name>
</gene>
<organism evidence="2 3">
    <name type="scientific">Aphanothece sacrum FPU1</name>
    <dbReference type="NCBI Taxonomy" id="1920663"/>
    <lineage>
        <taxon>Bacteria</taxon>
        <taxon>Bacillati</taxon>
        <taxon>Cyanobacteriota</taxon>
        <taxon>Cyanophyceae</taxon>
        <taxon>Oscillatoriophycideae</taxon>
        <taxon>Chroococcales</taxon>
        <taxon>Aphanothecaceae</taxon>
        <taxon>Aphanothece</taxon>
    </lineage>
</organism>
<dbReference type="Proteomes" id="UP000287247">
    <property type="component" value="Unassembled WGS sequence"/>
</dbReference>
<accession>A0A401IG83</accession>
<dbReference type="Pfam" id="PF01042">
    <property type="entry name" value="Ribonuc_L-PSP"/>
    <property type="match status" value="1"/>
</dbReference>
<dbReference type="GO" id="GO:0019239">
    <property type="term" value="F:deaminase activity"/>
    <property type="evidence" value="ECO:0007669"/>
    <property type="project" value="TreeGrafter"/>
</dbReference>
<dbReference type="Gene3D" id="3.30.1330.40">
    <property type="entry name" value="RutC-like"/>
    <property type="match status" value="1"/>
</dbReference>
<evidence type="ECO:0000313" key="2">
    <source>
        <dbReference type="EMBL" id="GBF80221.1"/>
    </source>
</evidence>
<dbReference type="RefSeq" id="WP_124975085.1">
    <property type="nucleotide sequence ID" value="NZ_BDQK01000006.1"/>
</dbReference>
<dbReference type="NCBIfam" id="TIGR00004">
    <property type="entry name" value="Rid family detoxifying hydrolase"/>
    <property type="match status" value="1"/>
</dbReference>
<evidence type="ECO:0000313" key="3">
    <source>
        <dbReference type="Proteomes" id="UP000287247"/>
    </source>
</evidence>
<dbReference type="OrthoDB" id="9803101at2"/>
<dbReference type="InterPro" id="IPR006056">
    <property type="entry name" value="RidA"/>
</dbReference>
<dbReference type="InterPro" id="IPR006175">
    <property type="entry name" value="YjgF/YER057c/UK114"/>
</dbReference>
<comment type="caution">
    <text evidence="2">The sequence shown here is derived from an EMBL/GenBank/DDBJ whole genome shotgun (WGS) entry which is preliminary data.</text>
</comment>
<evidence type="ECO:0000256" key="1">
    <source>
        <dbReference type="ARBA" id="ARBA00010552"/>
    </source>
</evidence>
<reference evidence="3" key="1">
    <citation type="submission" date="2017-05" db="EMBL/GenBank/DDBJ databases">
        <title>Physiological properties and genetic analysis related to exopolysaccharide production of fresh-water unicellular cyanobacterium Aphanothece sacrum, Suizenji Nori, that has been cultured as a food source in Japan.</title>
        <authorList>
            <person name="Kanesaki Y."/>
            <person name="Yoshikawa S."/>
            <person name="Ohki K."/>
        </authorList>
    </citation>
    <scope>NUCLEOTIDE SEQUENCE [LARGE SCALE GENOMIC DNA]</scope>
    <source>
        <strain evidence="3">FPU1</strain>
    </source>
</reference>
<protein>
    <submittedName>
        <fullName evidence="2">Endoribonuclease L-PSP</fullName>
    </submittedName>
</protein>
<dbReference type="SUPFAM" id="SSF55298">
    <property type="entry name" value="YjgF-like"/>
    <property type="match status" value="1"/>
</dbReference>
<proteinExistence type="inferred from homology"/>
<dbReference type="FunFam" id="3.30.1330.40:FF:000001">
    <property type="entry name" value="L-PSP family endoribonuclease"/>
    <property type="match status" value="1"/>
</dbReference>
<dbReference type="PANTHER" id="PTHR11803">
    <property type="entry name" value="2-IMINOBUTANOATE/2-IMINOPROPANOATE DEAMINASE RIDA"/>
    <property type="match status" value="1"/>
</dbReference>